<dbReference type="InterPro" id="IPR013126">
    <property type="entry name" value="Hsp_70_fam"/>
</dbReference>
<keyword evidence="1" id="KW-0547">Nucleotide-binding</keyword>
<dbReference type="PANTHER" id="PTHR14187:SF5">
    <property type="entry name" value="HEAT SHOCK 70 KDA PROTEIN 12A"/>
    <property type="match status" value="1"/>
</dbReference>
<sequence>MSSSSNDIRVVVAIDFGTTFSGYAYAHKSNPKEITVESKWGGTLDFKTPTIIKYEDESYSTINSWGFDAFPEKPSRRRKNVDKSRPVELFKLFLLNEKPPFPDTLDYRKAISDYLRKLGEMIKEKVDVHWHGLDFYNKVLIVLMIPAGYDDHAIAIMRGCAFNAGLTREKNSRNLIFITEPEAAAISCLNPLEKLHNLKPGDSFMIVDCGGGTVDLSCHELLANDKIREITRPTGGSYGSSFVDKEFVGFLRRKLGSSTIELLEKEHYNVLQYIVQKFCRRVKIPFTGERTNFQPYEIDLDDYSLLKDIIKGEKEKRLLEEADWSIFVEYDDIKGMFDHCITKIIHLIREQLAQLQNKRCSAIMLVGGFSESEYLQARIQKEFNKIVLNISVPSQPIIAVVKGGVQFGLRAETMVNRGKTSDIRVIVGLDFGTTYSGFTCCHISDSKIYLHTKWPPREVYPKINTILQYDRNFVNIVNVGQWGYPEQDETRPVELFKLHLGNLQENLKPRLQVAYKKAIADYLYKLGKLIKETVKKNWVGINFTENVLLVLTVPAEYSEKEKAVMRECAHNAGLISEGDSLQLQFTTEPEAAAIYCMDKLREYDLTIGTTFMIVDCGGGTVDLTTRKLIDNKRLGEITERMGDFCGSTFIDNEFGNFLRERLGTRAIDLLKENRYSQYQRLVRKFCRRVKLPFTGNNTRFSYELEIDEYAPDLLEYVSNETRQTMEDKDWVIDIKYDDIKKMFDPIIERIIRMIHVQLLNTRNNGETCSVIFLVGGFSENIYLQKRIKQEFQHIVKNISVPTNPVSAVVQGAAMYGLSLKNPSKVDGPMIHTRVLKFTYGIRVLGIWKEGEHPPHRKIYGNRIYLFDTFVKRGTQVEVGKESSPKRGYTPLNPSQTGLKFELYKTLEYSAKYHDEPGMELVGTLRIDLPDIHLARKRPVAFGFYFGDMEITAFANNELSGQNFQTKFYLHKDL</sequence>
<evidence type="ECO:0000256" key="2">
    <source>
        <dbReference type="ARBA" id="ARBA00022840"/>
    </source>
</evidence>
<dbReference type="VEuPathDB" id="FungiDB:RhiirFUN_008368"/>
<dbReference type="Gene3D" id="3.30.420.40">
    <property type="match status" value="4"/>
</dbReference>
<dbReference type="EMBL" id="LLXI01000083">
    <property type="protein sequence ID" value="PKY39936.1"/>
    <property type="molecule type" value="Genomic_DNA"/>
</dbReference>
<keyword evidence="4" id="KW-1185">Reference proteome</keyword>
<gene>
    <name evidence="3" type="ORF">RhiirA4_529497</name>
</gene>
<dbReference type="CDD" id="cd10229">
    <property type="entry name" value="ASKHA_NBD_HSP70_HSPA12"/>
    <property type="match status" value="1"/>
</dbReference>
<dbReference type="PRINTS" id="PR00301">
    <property type="entry name" value="HEATSHOCK70"/>
</dbReference>
<evidence type="ECO:0000313" key="3">
    <source>
        <dbReference type="EMBL" id="PKY39936.1"/>
    </source>
</evidence>
<dbReference type="PANTHER" id="PTHR14187">
    <property type="entry name" value="ALPHA KINASE/ELONGATION FACTOR 2 KINASE"/>
    <property type="match status" value="1"/>
</dbReference>
<dbReference type="InterPro" id="IPR043129">
    <property type="entry name" value="ATPase_NBD"/>
</dbReference>
<dbReference type="GO" id="GO:0140662">
    <property type="term" value="F:ATP-dependent protein folding chaperone"/>
    <property type="evidence" value="ECO:0007669"/>
    <property type="project" value="InterPro"/>
</dbReference>
<organism evidence="3 4">
    <name type="scientific">Rhizophagus irregularis</name>
    <dbReference type="NCBI Taxonomy" id="588596"/>
    <lineage>
        <taxon>Eukaryota</taxon>
        <taxon>Fungi</taxon>
        <taxon>Fungi incertae sedis</taxon>
        <taxon>Mucoromycota</taxon>
        <taxon>Glomeromycotina</taxon>
        <taxon>Glomeromycetes</taxon>
        <taxon>Glomerales</taxon>
        <taxon>Glomeraceae</taxon>
        <taxon>Rhizophagus</taxon>
    </lineage>
</organism>
<evidence type="ECO:0000313" key="4">
    <source>
        <dbReference type="Proteomes" id="UP000234323"/>
    </source>
</evidence>
<dbReference type="VEuPathDB" id="FungiDB:RhiirA1_531798"/>
<accession>A0A2I1G011</accession>
<dbReference type="GO" id="GO:0005524">
    <property type="term" value="F:ATP binding"/>
    <property type="evidence" value="ECO:0007669"/>
    <property type="project" value="UniProtKB-KW"/>
</dbReference>
<comment type="caution">
    <text evidence="3">The sequence shown here is derived from an EMBL/GenBank/DDBJ whole genome shotgun (WGS) entry which is preliminary data.</text>
</comment>
<proteinExistence type="predicted"/>
<dbReference type="VEuPathDB" id="FungiDB:FUN_007998"/>
<dbReference type="Proteomes" id="UP000234323">
    <property type="component" value="Unassembled WGS sequence"/>
</dbReference>
<name>A0A2I1G011_9GLOM</name>
<protein>
    <submittedName>
        <fullName evidence="3">Actin-like ATPase domain-containing protein</fullName>
    </submittedName>
</protein>
<dbReference type="AlphaFoldDB" id="A0A2I1G011"/>
<evidence type="ECO:0000256" key="1">
    <source>
        <dbReference type="ARBA" id="ARBA00022741"/>
    </source>
</evidence>
<dbReference type="Gene3D" id="3.90.640.10">
    <property type="entry name" value="Actin, Chain A, domain 4"/>
    <property type="match status" value="2"/>
</dbReference>
<keyword evidence="2" id="KW-0067">ATP-binding</keyword>
<reference evidence="3 4" key="1">
    <citation type="submission" date="2015-10" db="EMBL/GenBank/DDBJ databases">
        <title>Genome analyses suggest a sexual origin of heterokaryosis in a supposedly ancient asexual fungus.</title>
        <authorList>
            <person name="Ropars J."/>
            <person name="Sedzielewska K."/>
            <person name="Noel J."/>
            <person name="Charron P."/>
            <person name="Farinelli L."/>
            <person name="Marton T."/>
            <person name="Kruger M."/>
            <person name="Pelin A."/>
            <person name="Brachmann A."/>
            <person name="Corradi N."/>
        </authorList>
    </citation>
    <scope>NUCLEOTIDE SEQUENCE [LARGE SCALE GENOMIC DNA]</scope>
    <source>
        <strain evidence="3 4">A4</strain>
    </source>
</reference>
<dbReference type="SUPFAM" id="SSF53067">
    <property type="entry name" value="Actin-like ATPase domain"/>
    <property type="match status" value="4"/>
</dbReference>
<dbReference type="Pfam" id="PF00012">
    <property type="entry name" value="HSP70"/>
    <property type="match status" value="1"/>
</dbReference>